<reference evidence="2" key="1">
    <citation type="submission" date="2023-03" db="EMBL/GenBank/DDBJ databases">
        <title>Massive genome expansion in bonnet fungi (Mycena s.s.) driven by repeated elements and novel gene families across ecological guilds.</title>
        <authorList>
            <consortium name="Lawrence Berkeley National Laboratory"/>
            <person name="Harder C.B."/>
            <person name="Miyauchi S."/>
            <person name="Viragh M."/>
            <person name="Kuo A."/>
            <person name="Thoen E."/>
            <person name="Andreopoulos B."/>
            <person name="Lu D."/>
            <person name="Skrede I."/>
            <person name="Drula E."/>
            <person name="Henrissat B."/>
            <person name="Morin E."/>
            <person name="Kohler A."/>
            <person name="Barry K."/>
            <person name="LaButti K."/>
            <person name="Morin E."/>
            <person name="Salamov A."/>
            <person name="Lipzen A."/>
            <person name="Mereny Z."/>
            <person name="Hegedus B."/>
            <person name="Baldrian P."/>
            <person name="Stursova M."/>
            <person name="Weitz H."/>
            <person name="Taylor A."/>
            <person name="Grigoriev I.V."/>
            <person name="Nagy L.G."/>
            <person name="Martin F."/>
            <person name="Kauserud H."/>
        </authorList>
    </citation>
    <scope>NUCLEOTIDE SEQUENCE</scope>
    <source>
        <strain evidence="2">CBHHK188m</strain>
    </source>
</reference>
<comment type="caution">
    <text evidence="2">The sequence shown here is derived from an EMBL/GenBank/DDBJ whole genome shotgun (WGS) entry which is preliminary data.</text>
</comment>
<feature type="compositionally biased region" description="Acidic residues" evidence="1">
    <location>
        <begin position="256"/>
        <end position="265"/>
    </location>
</feature>
<gene>
    <name evidence="2" type="ORF">DFH07DRAFT_778778</name>
</gene>
<feature type="region of interest" description="Disordered" evidence="1">
    <location>
        <begin position="246"/>
        <end position="265"/>
    </location>
</feature>
<name>A0AAD7IBB5_9AGAR</name>
<organism evidence="2 3">
    <name type="scientific">Mycena maculata</name>
    <dbReference type="NCBI Taxonomy" id="230809"/>
    <lineage>
        <taxon>Eukaryota</taxon>
        <taxon>Fungi</taxon>
        <taxon>Dikarya</taxon>
        <taxon>Basidiomycota</taxon>
        <taxon>Agaricomycotina</taxon>
        <taxon>Agaricomycetes</taxon>
        <taxon>Agaricomycetidae</taxon>
        <taxon>Agaricales</taxon>
        <taxon>Marasmiineae</taxon>
        <taxon>Mycenaceae</taxon>
        <taxon>Mycena</taxon>
    </lineage>
</organism>
<dbReference type="Proteomes" id="UP001215280">
    <property type="component" value="Unassembled WGS sequence"/>
</dbReference>
<dbReference type="EMBL" id="JARJLG010000133">
    <property type="protein sequence ID" value="KAJ7739241.1"/>
    <property type="molecule type" value="Genomic_DNA"/>
</dbReference>
<evidence type="ECO:0000313" key="2">
    <source>
        <dbReference type="EMBL" id="KAJ7739241.1"/>
    </source>
</evidence>
<accession>A0AAD7IBB5</accession>
<evidence type="ECO:0000313" key="3">
    <source>
        <dbReference type="Proteomes" id="UP001215280"/>
    </source>
</evidence>
<dbReference type="AlphaFoldDB" id="A0AAD7IBB5"/>
<keyword evidence="3" id="KW-1185">Reference proteome</keyword>
<proteinExistence type="predicted"/>
<protein>
    <submittedName>
        <fullName evidence="2">Uncharacterized protein</fullName>
    </submittedName>
</protein>
<sequence>MSSSSDWCKENTLITPFVPFAEKMNAPVAYDAQSFVDRMAGMHGDLRKGTKKLAPEELMGRRNRGASTYNISPEPESTALYEDLKEYRFPQTPYGVSPPQDIVDIGPTLERVASWTATVAGCENSENIEISDHQETLVAANQEFDGGYMEPVLMGYTADGTPIWNTQVYAATYLLACPDCGFFECPNTTGDYDCPYSTVYDVPDRYDYAGRYGYEGLPVSSNPHGWTFENTGCRLYSLGLRSLTPPAGTEDSGAVEAEDDVASEA</sequence>
<evidence type="ECO:0000256" key="1">
    <source>
        <dbReference type="SAM" id="MobiDB-lite"/>
    </source>
</evidence>